<proteinExistence type="predicted"/>
<dbReference type="InterPro" id="IPR000300">
    <property type="entry name" value="IPPc"/>
</dbReference>
<dbReference type="GO" id="GO:0046856">
    <property type="term" value="P:phosphatidylinositol dephosphorylation"/>
    <property type="evidence" value="ECO:0007669"/>
    <property type="project" value="InterPro"/>
</dbReference>
<dbReference type="InterPro" id="IPR046985">
    <property type="entry name" value="IP5"/>
</dbReference>
<evidence type="ECO:0000256" key="1">
    <source>
        <dbReference type="SAM" id="SignalP"/>
    </source>
</evidence>
<reference evidence="3" key="1">
    <citation type="journal article" date="2018" name="PLoS Negl. Trop. Dis.">
        <title>An insight into the salivary gland and fat body transcriptome of Panstrongylus lignarius (Hemiptera: Heteroptera), the main vector of Chagas disease in Peru.</title>
        <authorList>
            <person name="Nevoa J.C."/>
            <person name="Mendes M.T."/>
            <person name="da Silva M.V."/>
            <person name="Soares S.C."/>
            <person name="Oliveira C.J.F."/>
            <person name="Ribeiro J.M.C."/>
        </authorList>
    </citation>
    <scope>NUCLEOTIDE SEQUENCE</scope>
</reference>
<dbReference type="Gene3D" id="3.60.10.10">
    <property type="entry name" value="Endonuclease/exonuclease/phosphatase"/>
    <property type="match status" value="1"/>
</dbReference>
<dbReference type="PANTHER" id="PTHR11200">
    <property type="entry name" value="INOSITOL 5-PHOSPHATASE"/>
    <property type="match status" value="1"/>
</dbReference>
<dbReference type="EMBL" id="GFTR01004987">
    <property type="protein sequence ID" value="JAW11439.1"/>
    <property type="molecule type" value="Transcribed_RNA"/>
</dbReference>
<accession>A0A224XTY6</accession>
<feature type="domain" description="Inositol polyphosphate-related phosphatase" evidence="2">
    <location>
        <begin position="26"/>
        <end position="319"/>
    </location>
</feature>
<dbReference type="PANTHER" id="PTHR11200:SF275">
    <property type="entry name" value="LD06095P"/>
    <property type="match status" value="1"/>
</dbReference>
<dbReference type="GO" id="GO:0004439">
    <property type="term" value="F:phosphatidylinositol-4,5-bisphosphate 5-phosphatase activity"/>
    <property type="evidence" value="ECO:0007669"/>
    <property type="project" value="TreeGrafter"/>
</dbReference>
<organism evidence="3">
    <name type="scientific">Panstrongylus lignarius</name>
    <dbReference type="NCBI Taxonomy" id="156445"/>
    <lineage>
        <taxon>Eukaryota</taxon>
        <taxon>Metazoa</taxon>
        <taxon>Ecdysozoa</taxon>
        <taxon>Arthropoda</taxon>
        <taxon>Hexapoda</taxon>
        <taxon>Insecta</taxon>
        <taxon>Pterygota</taxon>
        <taxon>Neoptera</taxon>
        <taxon>Paraneoptera</taxon>
        <taxon>Hemiptera</taxon>
        <taxon>Heteroptera</taxon>
        <taxon>Panheteroptera</taxon>
        <taxon>Cimicomorpha</taxon>
        <taxon>Reduviidae</taxon>
        <taxon>Triatominae</taxon>
        <taxon>Panstrongylus</taxon>
    </lineage>
</organism>
<evidence type="ECO:0000259" key="2">
    <source>
        <dbReference type="SMART" id="SM00128"/>
    </source>
</evidence>
<protein>
    <submittedName>
        <fullName evidence="3">Putative inositol-145-triphosphate 5-phosphatase synaptojanin inp51/inp52/inp53 family</fullName>
    </submittedName>
</protein>
<sequence length="319" mass="36531">MKLKILLLYSFVSLVSIHAKDANSGDPRTVYVVTWNVAEKDPPGSVRELLGQVSDKSEVNPDIIIVGLQELTMNPIIASANAVLKDKWSTAIDGILKSKNNYHKVNSESLLGILLNVYVKIKYKDSIEDKKDTTVKTGFKGMSGNKGAVILRFKLNGKQYCIVNSHLPAHDDKLEERIEDYKTINKERAKVCNNPSSDYIFWLGDLNFRLDESLNNQTIHDKIKQGKFAELLTKDQLKVNKETQEIFTNFKEEKITFRPTFKLEKDTGEYSPKRRPAWTDRVLYKSNTGKKITNTLYKSIENYKQSDHFPVQAQFYLDN</sequence>
<name>A0A224XTY6_9HEMI</name>
<dbReference type="SUPFAM" id="SSF56219">
    <property type="entry name" value="DNase I-like"/>
    <property type="match status" value="1"/>
</dbReference>
<feature type="chain" id="PRO_5012556138" evidence="1">
    <location>
        <begin position="23"/>
        <end position="319"/>
    </location>
</feature>
<dbReference type="Pfam" id="PF22669">
    <property type="entry name" value="Exo_endo_phos2"/>
    <property type="match status" value="1"/>
</dbReference>
<dbReference type="SMART" id="SM00128">
    <property type="entry name" value="IPPc"/>
    <property type="match status" value="1"/>
</dbReference>
<evidence type="ECO:0000313" key="3">
    <source>
        <dbReference type="EMBL" id="JAW11439.1"/>
    </source>
</evidence>
<dbReference type="InterPro" id="IPR036691">
    <property type="entry name" value="Endo/exonu/phosph_ase_sf"/>
</dbReference>
<keyword evidence="1" id="KW-0732">Signal</keyword>
<feature type="signal peptide" evidence="1">
    <location>
        <begin position="1"/>
        <end position="22"/>
    </location>
</feature>
<dbReference type="AlphaFoldDB" id="A0A224XTY6"/>